<evidence type="ECO:0000256" key="6">
    <source>
        <dbReference type="ARBA" id="ARBA00023211"/>
    </source>
</evidence>
<dbReference type="InterPro" id="IPR014710">
    <property type="entry name" value="RmlC-like_jellyroll"/>
</dbReference>
<evidence type="ECO:0000313" key="12">
    <source>
        <dbReference type="Proteomes" id="UP000306102"/>
    </source>
</evidence>
<dbReference type="InterPro" id="IPR011051">
    <property type="entry name" value="RmlC_Cupin_sf"/>
</dbReference>
<evidence type="ECO:0000256" key="8">
    <source>
        <dbReference type="PIRSR" id="PIRSR601929-2"/>
    </source>
</evidence>
<protein>
    <recommendedName>
        <fullName evidence="9">Germin-like protein</fullName>
    </recommendedName>
</protein>
<feature type="binding site" evidence="8">
    <location>
        <position position="103"/>
    </location>
    <ligand>
        <name>Mn(2+)</name>
        <dbReference type="ChEBI" id="CHEBI:29035"/>
    </ligand>
</feature>
<organism evidence="11 12">
    <name type="scientific">Camellia sinensis var. sinensis</name>
    <name type="common">China tea</name>
    <dbReference type="NCBI Taxonomy" id="542762"/>
    <lineage>
        <taxon>Eukaryota</taxon>
        <taxon>Viridiplantae</taxon>
        <taxon>Streptophyta</taxon>
        <taxon>Embryophyta</taxon>
        <taxon>Tracheophyta</taxon>
        <taxon>Spermatophyta</taxon>
        <taxon>Magnoliopsida</taxon>
        <taxon>eudicotyledons</taxon>
        <taxon>Gunneridae</taxon>
        <taxon>Pentapetalae</taxon>
        <taxon>asterids</taxon>
        <taxon>Ericales</taxon>
        <taxon>Theaceae</taxon>
        <taxon>Camellia</taxon>
    </lineage>
</organism>
<dbReference type="GO" id="GO:0048046">
    <property type="term" value="C:apoplast"/>
    <property type="evidence" value="ECO:0007669"/>
    <property type="project" value="UniProtKB-SubCell"/>
</dbReference>
<dbReference type="FunFam" id="2.60.120.10:FF:000333">
    <property type="entry name" value="Germin-like protein subfamily 3 member 1"/>
    <property type="match status" value="1"/>
</dbReference>
<proteinExistence type="inferred from homology"/>
<reference evidence="11 12" key="1">
    <citation type="journal article" date="2018" name="Proc. Natl. Acad. Sci. U.S.A.">
        <title>Draft genome sequence of Camellia sinensis var. sinensis provides insights into the evolution of the tea genome and tea quality.</title>
        <authorList>
            <person name="Wei C."/>
            <person name="Yang H."/>
            <person name="Wang S."/>
            <person name="Zhao J."/>
            <person name="Liu C."/>
            <person name="Gao L."/>
            <person name="Xia E."/>
            <person name="Lu Y."/>
            <person name="Tai Y."/>
            <person name="She G."/>
            <person name="Sun J."/>
            <person name="Cao H."/>
            <person name="Tong W."/>
            <person name="Gao Q."/>
            <person name="Li Y."/>
            <person name="Deng W."/>
            <person name="Jiang X."/>
            <person name="Wang W."/>
            <person name="Chen Q."/>
            <person name="Zhang S."/>
            <person name="Li H."/>
            <person name="Wu J."/>
            <person name="Wang P."/>
            <person name="Li P."/>
            <person name="Shi C."/>
            <person name="Zheng F."/>
            <person name="Jian J."/>
            <person name="Huang B."/>
            <person name="Shan D."/>
            <person name="Shi M."/>
            <person name="Fang C."/>
            <person name="Yue Y."/>
            <person name="Li F."/>
            <person name="Li D."/>
            <person name="Wei S."/>
            <person name="Han B."/>
            <person name="Jiang C."/>
            <person name="Yin Y."/>
            <person name="Xia T."/>
            <person name="Zhang Z."/>
            <person name="Bennetzen J.L."/>
            <person name="Zhao S."/>
            <person name="Wan X."/>
        </authorList>
    </citation>
    <scope>NUCLEOTIDE SEQUENCE [LARGE SCALE GENOMIC DNA]</scope>
    <source>
        <strain evidence="12">cv. Shuchazao</strain>
        <tissue evidence="11">Leaf</tissue>
    </source>
</reference>
<evidence type="ECO:0000259" key="10">
    <source>
        <dbReference type="SMART" id="SM00835"/>
    </source>
</evidence>
<dbReference type="AlphaFoldDB" id="A0A4S4F018"/>
<dbReference type="InterPro" id="IPR006045">
    <property type="entry name" value="Cupin_1"/>
</dbReference>
<evidence type="ECO:0000256" key="5">
    <source>
        <dbReference type="ARBA" id="ARBA00022723"/>
    </source>
</evidence>
<accession>A0A4S4F018</accession>
<keyword evidence="4 9" id="KW-0964">Secreted</keyword>
<keyword evidence="5 7" id="KW-0479">Metal-binding</keyword>
<keyword evidence="12" id="KW-1185">Reference proteome</keyword>
<dbReference type="Proteomes" id="UP000306102">
    <property type="component" value="Unassembled WGS sequence"/>
</dbReference>
<dbReference type="PANTHER" id="PTHR31238">
    <property type="entry name" value="GERMIN-LIKE PROTEIN SUBFAMILY 3 MEMBER 3"/>
    <property type="match status" value="1"/>
</dbReference>
<dbReference type="SMART" id="SM00835">
    <property type="entry name" value="Cupin_1"/>
    <property type="match status" value="1"/>
</dbReference>
<dbReference type="InterPro" id="IPR001929">
    <property type="entry name" value="Germin"/>
</dbReference>
<dbReference type="EMBL" id="SDRB02000869">
    <property type="protein sequence ID" value="THG22432.1"/>
    <property type="molecule type" value="Genomic_DNA"/>
</dbReference>
<dbReference type="Pfam" id="PF00190">
    <property type="entry name" value="Cupin_1"/>
    <property type="match status" value="1"/>
</dbReference>
<feature type="binding site" evidence="8">
    <location>
        <position position="98"/>
    </location>
    <ligand>
        <name>Mn(2+)</name>
        <dbReference type="ChEBI" id="CHEBI:29035"/>
    </ligand>
</feature>
<dbReference type="SUPFAM" id="SSF51182">
    <property type="entry name" value="RmlC-like cupins"/>
    <property type="match status" value="1"/>
</dbReference>
<evidence type="ECO:0000256" key="9">
    <source>
        <dbReference type="RuleBase" id="RU366015"/>
    </source>
</evidence>
<dbReference type="Gene3D" id="2.60.120.10">
    <property type="entry name" value="Jelly Rolls"/>
    <property type="match status" value="1"/>
</dbReference>
<feature type="binding site" evidence="7">
    <location>
        <position position="98"/>
    </location>
    <ligand>
        <name>oxalate</name>
        <dbReference type="ChEBI" id="CHEBI:30623"/>
    </ligand>
</feature>
<evidence type="ECO:0000256" key="3">
    <source>
        <dbReference type="ARBA" id="ARBA00022523"/>
    </source>
</evidence>
<comment type="similarity">
    <text evidence="2 9">Belongs to the germin family.</text>
</comment>
<evidence type="ECO:0000256" key="7">
    <source>
        <dbReference type="PIRSR" id="PIRSR601929-1"/>
    </source>
</evidence>
<dbReference type="PRINTS" id="PR00325">
    <property type="entry name" value="GERMIN"/>
</dbReference>
<evidence type="ECO:0000256" key="1">
    <source>
        <dbReference type="ARBA" id="ARBA00004271"/>
    </source>
</evidence>
<evidence type="ECO:0000256" key="4">
    <source>
        <dbReference type="ARBA" id="ARBA00022525"/>
    </source>
</evidence>
<feature type="binding site" evidence="8">
    <location>
        <position position="142"/>
    </location>
    <ligand>
        <name>Mn(2+)</name>
        <dbReference type="ChEBI" id="CHEBI:29035"/>
    </ligand>
</feature>
<keyword evidence="6 7" id="KW-0464">Manganese</keyword>
<name>A0A4S4F018_CAMSN</name>
<comment type="caution">
    <text evidence="11">The sequence shown here is derived from an EMBL/GenBank/DDBJ whole genome shotgun (WGS) entry which is preliminary data.</text>
</comment>
<feature type="binding site" evidence="8">
    <location>
        <position position="96"/>
    </location>
    <ligand>
        <name>Mn(2+)</name>
        <dbReference type="ChEBI" id="CHEBI:29035"/>
    </ligand>
</feature>
<keyword evidence="3 9" id="KW-0052">Apoplast</keyword>
<dbReference type="CDD" id="cd02241">
    <property type="entry name" value="cupin_OxOx"/>
    <property type="match status" value="1"/>
</dbReference>
<comment type="subcellular location">
    <subcellularLocation>
        <location evidence="1 9">Secreted</location>
        <location evidence="1 9">Extracellular space</location>
        <location evidence="1 9">Apoplast</location>
    </subcellularLocation>
</comment>
<evidence type="ECO:0000313" key="11">
    <source>
        <dbReference type="EMBL" id="THG22432.1"/>
    </source>
</evidence>
<gene>
    <name evidence="11" type="ORF">TEA_026181</name>
</gene>
<evidence type="ECO:0000256" key="2">
    <source>
        <dbReference type="ARBA" id="ARBA00007456"/>
    </source>
</evidence>
<dbReference type="GO" id="GO:0030145">
    <property type="term" value="F:manganese ion binding"/>
    <property type="evidence" value="ECO:0007669"/>
    <property type="project" value="UniProtKB-UniRule"/>
</dbReference>
<sequence length="222" mass="25074">MVSCRMHYKTQKKELGAQSNATNEEIITQVLGPERPGHVRTYGLGPSTTDIFGGSHIKERKEEEEVDMTNSMKEGRWSLLNSSSHQLHTLWPQPPHTHPRATEILMVLEGTLYVGFVRSNLGNNLLVLYPSDVFVFPKGLIHFQFNEGNSNAVALSGLRNQNHGVITVANAVFGRNPKIYDDVLAKAFQVDKNVVDNLQAQFWWPVNKKIKRKLTNPLFVKL</sequence>
<feature type="domain" description="Cupin type-1" evidence="10">
    <location>
        <begin position="64"/>
        <end position="196"/>
    </location>
</feature>
<feature type="binding site" evidence="7">
    <location>
        <position position="103"/>
    </location>
    <ligand>
        <name>oxalate</name>
        <dbReference type="ChEBI" id="CHEBI:30623"/>
    </ligand>
</feature>